<sequence>MHFTSPTRGIMTIHEMTENIRDYIQEDPHARYKLVIGTDSHTNRQGTVYVTALIIHRGGKGARLFYRKLRTKPMMDLRYRIYRETELSLEAVRLLNQNGINKLLLDSPVEIHADIGNNGDTKKLIQEIVGWITSIGYIVRIKPYSFGASSAADRFTN</sequence>
<dbReference type="EMBL" id="JAYJLD010000017">
    <property type="protein sequence ID" value="MEB3102448.1"/>
    <property type="molecule type" value="Genomic_DNA"/>
</dbReference>
<accession>A0ABU5ZIV7</accession>
<organism evidence="1 2">
    <name type="scientific">Ferviditalea candida</name>
    <dbReference type="NCBI Taxonomy" id="3108399"/>
    <lineage>
        <taxon>Bacteria</taxon>
        <taxon>Bacillati</taxon>
        <taxon>Bacillota</taxon>
        <taxon>Bacilli</taxon>
        <taxon>Bacillales</taxon>
        <taxon>Paenibacillaceae</taxon>
        <taxon>Ferviditalea</taxon>
    </lineage>
</organism>
<dbReference type="PANTHER" id="PTHR39961:SF1">
    <property type="entry name" value="DUF458 DOMAIN-CONTAINING PROTEIN"/>
    <property type="match status" value="1"/>
</dbReference>
<gene>
    <name evidence="1" type="ORF">VF724_12325</name>
</gene>
<keyword evidence="2" id="KW-1185">Reference proteome</keyword>
<name>A0ABU5ZIV7_9BACL</name>
<dbReference type="PANTHER" id="PTHR39961">
    <property type="entry name" value="HYPOTHETICAL CYTOSOLIC PROTEIN"/>
    <property type="match status" value="1"/>
</dbReference>
<protein>
    <submittedName>
        <fullName evidence="1">Ribonuclease H-like YkuK family protein</fullName>
    </submittedName>
</protein>
<dbReference type="InterPro" id="IPR007405">
    <property type="entry name" value="Phage_KVP40_Orf299"/>
</dbReference>
<dbReference type="Pfam" id="PF04308">
    <property type="entry name" value="RNaseH_like"/>
    <property type="match status" value="1"/>
</dbReference>
<dbReference type="Proteomes" id="UP001310386">
    <property type="component" value="Unassembled WGS sequence"/>
</dbReference>
<proteinExistence type="predicted"/>
<comment type="caution">
    <text evidence="1">The sequence shown here is derived from an EMBL/GenBank/DDBJ whole genome shotgun (WGS) entry which is preliminary data.</text>
</comment>
<reference evidence="1" key="1">
    <citation type="submission" date="2023-12" db="EMBL/GenBank/DDBJ databases">
        <title>Fervidustalea candida gen. nov., sp. nov., a novel member of the family Paenibacillaceae isolated from a geothermal area.</title>
        <authorList>
            <person name="Li W.-J."/>
            <person name="Jiao J.-Y."/>
            <person name="Chen Y."/>
        </authorList>
    </citation>
    <scope>NUCLEOTIDE SEQUENCE</scope>
    <source>
        <strain evidence="1">SYSU GA230002</strain>
    </source>
</reference>
<evidence type="ECO:0000313" key="2">
    <source>
        <dbReference type="Proteomes" id="UP001310386"/>
    </source>
</evidence>
<evidence type="ECO:0000313" key="1">
    <source>
        <dbReference type="EMBL" id="MEB3102448.1"/>
    </source>
</evidence>
<dbReference type="RefSeq" id="WP_371754569.1">
    <property type="nucleotide sequence ID" value="NZ_JAYJLD010000017.1"/>
</dbReference>